<comment type="subcellular location">
    <subcellularLocation>
        <location evidence="1">Nucleus</location>
    </subcellularLocation>
</comment>
<evidence type="ECO:0000256" key="2">
    <source>
        <dbReference type="ARBA" id="ARBA00010222"/>
    </source>
</evidence>
<dbReference type="InterPro" id="IPR021629">
    <property type="entry name" value="Mediator_Med23"/>
</dbReference>
<keyword evidence="6" id="KW-0539">Nucleus</keyword>
<comment type="similarity">
    <text evidence="2">Belongs to the Mediator complex subunit 23 family.</text>
</comment>
<dbReference type="EMBL" id="JTDY01000029">
    <property type="protein sequence ID" value="KOB79320.1"/>
    <property type="molecule type" value="Genomic_DNA"/>
</dbReference>
<protein>
    <recommendedName>
        <fullName evidence="3">Mediator of RNA polymerase II transcription subunit 23</fullName>
    </recommendedName>
    <alternativeName>
        <fullName evidence="7">Mediator complex subunit 23</fullName>
    </alternativeName>
</protein>
<dbReference type="Proteomes" id="UP000037510">
    <property type="component" value="Unassembled WGS sequence"/>
</dbReference>
<evidence type="ECO:0000256" key="4">
    <source>
        <dbReference type="ARBA" id="ARBA00023015"/>
    </source>
</evidence>
<evidence type="ECO:0000256" key="5">
    <source>
        <dbReference type="ARBA" id="ARBA00023163"/>
    </source>
</evidence>
<dbReference type="GO" id="GO:0005667">
    <property type="term" value="C:transcription regulator complex"/>
    <property type="evidence" value="ECO:0007669"/>
    <property type="project" value="TreeGrafter"/>
</dbReference>
<dbReference type="GO" id="GO:0006357">
    <property type="term" value="P:regulation of transcription by RNA polymerase II"/>
    <property type="evidence" value="ECO:0007669"/>
    <property type="project" value="TreeGrafter"/>
</dbReference>
<evidence type="ECO:0000256" key="1">
    <source>
        <dbReference type="ARBA" id="ARBA00004123"/>
    </source>
</evidence>
<evidence type="ECO:0000256" key="7">
    <source>
        <dbReference type="ARBA" id="ARBA00031961"/>
    </source>
</evidence>
<gene>
    <name evidence="8" type="ORF">OBRU01_00596</name>
</gene>
<sequence>MLRTRACSTAARRRLGRVYKYEEENNRLSKYQKKLHSIMSTLGPEMQESAMRQYLTLTAVLTNRYKMRQLLTLLENLINTNILQARMLCDCILTNEKLIYQNADFWIECFNLIRRVIGGVDYKGVREIMKQLAKLLTSFVESFKPCAQMVSIIGHSQMLPVVEFSGYADHLINPWRLDPTTLKFSLKGNLPYDDDLLKPQISLLRHVLQQPYSRDMMCSMLGLQKQHKQRCIALEDQLVELMILPMERSEQETEEDEMSSTHWCWLHLSSQVIYLILIGFASFPNIVMGLHNKLIGHDMKKGRDHLMWVLLQFISGSIQRNPLSNFLPIIKLHELLYPEKEPLPVPDCTKAHCTHQMAVVCIWMHLLKKAEFLQHLVTSNNTPALMGSDYRIALLCNAYSTNQEFYARPMGIIIETLFGSQKALPNGNPGTPLPTVPLSMCILDSLTLHCKMSLIHSIVTHVAKLAQNKTNIPGSSMMAPALVETYSRLLVYTEIESLGIKGFINQLLPNVFKSHAWGILHNLLDMFSYRIHHIQPHYRVTLLSNIHSLAAYPQANQTQLQLCFESTALRLITSLGSSGVQLQMSRVVSEPKSLVSSESEELNPVKELLTTIITNTPHMWSQHTLQCFPPVLVEFFSQNTTTQENKQVLKKSVEEEYRKWTSMANDNDIISHFSVPGTPLILERIGARALSAHLRKFCDYLVLEVTNPAGGPHINKCVDAINDIIWKYNIVTIDKLVLCLLLLLKGSELRNRAQDFVKENSPEHWKQNNWLKYPEKFAPEEPNNAYGGPIPVYLSNVCLRFIPVLDIVVHRYLEIPQLRDKPLLKRKLLNAVLGSLKDVRPSGWATTEVFQAYLNKTETEATGWTPDLNYYLTLVNRMVDTMNGNSHFPNTDWRFNEYPNPSAHSLYVTCVELMALPMSPKYVGNSLLDVISKGFVVIPPMKIQLWINAIGLIMAALPDPYWTVIQERVSEVIADSDLTEWPHSHTPFQLFNLKTTSEVMLENKYSLTLALAHAIWYHASAGQIMQVPVYIKDKLSLEIHSETQLLFLCHLVGPFLQRFNSDLYHIKYMFVGDTMKNEVESVIRKLRPSLQMRLRFITHLNVEQINTA</sequence>
<evidence type="ECO:0000313" key="9">
    <source>
        <dbReference type="Proteomes" id="UP000037510"/>
    </source>
</evidence>
<dbReference type="GO" id="GO:0016592">
    <property type="term" value="C:mediator complex"/>
    <property type="evidence" value="ECO:0007669"/>
    <property type="project" value="TreeGrafter"/>
</dbReference>
<evidence type="ECO:0000313" key="8">
    <source>
        <dbReference type="EMBL" id="KOB79320.1"/>
    </source>
</evidence>
<dbReference type="PANTHER" id="PTHR12691">
    <property type="entry name" value="MEDIATOR OF RNA POLYMERASE II TRANSCRIPTION SUBUNIT 23"/>
    <property type="match status" value="1"/>
</dbReference>
<comment type="caution">
    <text evidence="8">The sequence shown here is derived from an EMBL/GenBank/DDBJ whole genome shotgun (WGS) entry which is preliminary data.</text>
</comment>
<organism evidence="8 9">
    <name type="scientific">Operophtera brumata</name>
    <name type="common">Winter moth</name>
    <name type="synonym">Phalaena brumata</name>
    <dbReference type="NCBI Taxonomy" id="104452"/>
    <lineage>
        <taxon>Eukaryota</taxon>
        <taxon>Metazoa</taxon>
        <taxon>Ecdysozoa</taxon>
        <taxon>Arthropoda</taxon>
        <taxon>Hexapoda</taxon>
        <taxon>Insecta</taxon>
        <taxon>Pterygota</taxon>
        <taxon>Neoptera</taxon>
        <taxon>Endopterygota</taxon>
        <taxon>Lepidoptera</taxon>
        <taxon>Glossata</taxon>
        <taxon>Ditrysia</taxon>
        <taxon>Geometroidea</taxon>
        <taxon>Geometridae</taxon>
        <taxon>Larentiinae</taxon>
        <taxon>Operophtera</taxon>
    </lineage>
</organism>
<evidence type="ECO:0000256" key="6">
    <source>
        <dbReference type="ARBA" id="ARBA00023242"/>
    </source>
</evidence>
<keyword evidence="4" id="KW-0805">Transcription regulation</keyword>
<dbReference type="STRING" id="104452.A0A0L7LV65"/>
<dbReference type="GO" id="GO:0010628">
    <property type="term" value="P:positive regulation of gene expression"/>
    <property type="evidence" value="ECO:0007669"/>
    <property type="project" value="TreeGrafter"/>
</dbReference>
<keyword evidence="9" id="KW-1185">Reference proteome</keyword>
<name>A0A0L7LV65_OPEBR</name>
<reference evidence="8 9" key="1">
    <citation type="journal article" date="2015" name="Genome Biol. Evol.">
        <title>The genome of winter moth (Operophtera brumata) provides a genomic perspective on sexual dimorphism and phenology.</title>
        <authorList>
            <person name="Derks M.F."/>
            <person name="Smit S."/>
            <person name="Salis L."/>
            <person name="Schijlen E."/>
            <person name="Bossers A."/>
            <person name="Mateman C."/>
            <person name="Pijl A.S."/>
            <person name="de Ridder D."/>
            <person name="Groenen M.A."/>
            <person name="Visser M.E."/>
            <person name="Megens H.J."/>
        </authorList>
    </citation>
    <scope>NUCLEOTIDE SEQUENCE [LARGE SCALE GENOMIC DNA]</scope>
    <source>
        <strain evidence="8">WM2013NL</strain>
        <tissue evidence="8">Head and thorax</tissue>
    </source>
</reference>
<dbReference type="PANTHER" id="PTHR12691:SF10">
    <property type="entry name" value="MEDIATOR OF RNA POLYMERASE II TRANSCRIPTION SUBUNIT 23"/>
    <property type="match status" value="1"/>
</dbReference>
<proteinExistence type="inferred from homology"/>
<keyword evidence="5" id="KW-0804">Transcription</keyword>
<dbReference type="Pfam" id="PF11573">
    <property type="entry name" value="Med23"/>
    <property type="match status" value="2"/>
</dbReference>
<evidence type="ECO:0000256" key="3">
    <source>
        <dbReference type="ARBA" id="ARBA00019696"/>
    </source>
</evidence>
<dbReference type="AlphaFoldDB" id="A0A0L7LV65"/>
<accession>A0A0L7LV65</accession>